<comment type="similarity">
    <text evidence="9">Belongs to the Lhr helicase family. Lhr-Core subfamily.</text>
</comment>
<feature type="region of interest" description="Disordered" evidence="10">
    <location>
        <begin position="205"/>
        <end position="289"/>
    </location>
</feature>
<feature type="compositionally biased region" description="Pro residues" evidence="10">
    <location>
        <begin position="267"/>
        <end position="289"/>
    </location>
</feature>
<keyword evidence="2" id="KW-0227">DNA damage</keyword>
<evidence type="ECO:0000256" key="6">
    <source>
        <dbReference type="ARBA" id="ARBA00023125"/>
    </source>
</evidence>
<proteinExistence type="inferred from homology"/>
<evidence type="ECO:0000256" key="8">
    <source>
        <dbReference type="ARBA" id="ARBA00023235"/>
    </source>
</evidence>
<dbReference type="Pfam" id="PF08494">
    <property type="entry name" value="DEAD_assoc"/>
    <property type="match status" value="1"/>
</dbReference>
<keyword evidence="4" id="KW-0347">Helicase</keyword>
<organism evidence="13 14">
    <name type="scientific">Methylobacterium oryzae</name>
    <dbReference type="NCBI Taxonomy" id="334852"/>
    <lineage>
        <taxon>Bacteria</taxon>
        <taxon>Pseudomonadati</taxon>
        <taxon>Pseudomonadota</taxon>
        <taxon>Alphaproteobacteria</taxon>
        <taxon>Hyphomicrobiales</taxon>
        <taxon>Methylobacteriaceae</taxon>
        <taxon>Methylobacterium</taxon>
    </lineage>
</organism>
<dbReference type="Pfam" id="PF19306">
    <property type="entry name" value="WHD_Lhr"/>
    <property type="match status" value="1"/>
</dbReference>
<dbReference type="GO" id="GO:0016874">
    <property type="term" value="F:ligase activity"/>
    <property type="evidence" value="ECO:0007669"/>
    <property type="project" value="UniProtKB-KW"/>
</dbReference>
<accession>A0ABU7TT77</accession>
<sequence length="908" mass="99157">MSDPSEILPERFRVWFATRGWAPRPHQLDLLRIAGAGRSALLVAPTGAGKTLAGFLPSLVALAERGPQKRAAGLHTLYVSPLKALAVDIARNLDAPVAEMALPVRVETRTGDTPAHKRTRQISRPPDILLTTPEQLALLIAHREAAEFFSGLRCVVLDELHALVTSKRGDLLSLALARLHRLSPGLAAIGLSATVREPDELRKYLVPQGPLPSSPSAGAPSRSHAEMADTVSGPGANPLSRAGEGQGEGSGPSERGAISTRRAGAPDPEPSRPPPQPSPGPERGQIPPPMADLVIVAGGAKADLRMLDLGRALPISGHTAWHSMPAIYELIREHRTTLVFVNTRLQAEYTFQELWRLNDDALPIAIHHGSLDAQQRRRVEAAMAAGQLRAIVCTATLDLGIDWGDVDLVVNVGAPKGASRIMQRIGRANHRMDEPSKAYLVPGNRFEMLECQAALDAVEEAAQDTPDARQGALDVLAQHVLGMACADAFDPLDLYDEIVSAAPYAGLTWESFEQVVDYVATGGYALRAYERFAKILRGPDGLWRVRDARTAQAYRMNVGTIVEAARVRVRLGRTLRGKPGTVLPKTGRVLGEIEDEFAETLTVGDTFLFAGETLRFEGLAEDECLVTRAPAGTDPAIPSYAGSKFPLSTFLAARVRALIADPFAWDRLPKQIGEYLLQQRRRSVLPGERDLLVETFPRGKRYYLTAFPFEGRLAHQTLGMLLTRRLERAGLRPLGFAANDYGIAIWTTRDVSERAALDPDFIGDLFAVDMLGDDLEAWLDESAMMKRTFRQCAVIAGLIERHHPGQKKSGRQVTISTDLIYDVLRKHQPDHLLLRAARQDAATGLLDVRRLGMMLERIQGRIIHRSLDRVSPLSVSVMLEIGRERVYGEGADEILAEAEAELLQEALS</sequence>
<keyword evidence="14" id="KW-1185">Reference proteome</keyword>
<evidence type="ECO:0000313" key="13">
    <source>
        <dbReference type="EMBL" id="MEE7492380.1"/>
    </source>
</evidence>
<dbReference type="Pfam" id="PF00271">
    <property type="entry name" value="Helicase_C"/>
    <property type="match status" value="1"/>
</dbReference>
<dbReference type="PROSITE" id="PS51192">
    <property type="entry name" value="HELICASE_ATP_BIND_1"/>
    <property type="match status" value="1"/>
</dbReference>
<dbReference type="EMBL" id="MLCA01000010">
    <property type="protein sequence ID" value="MEE7492380.1"/>
    <property type="molecule type" value="Genomic_DNA"/>
</dbReference>
<dbReference type="InterPro" id="IPR013701">
    <property type="entry name" value="Lhr-like_DEAD/DEAH_assoc"/>
</dbReference>
<keyword evidence="8" id="KW-0413">Isomerase</keyword>
<keyword evidence="6" id="KW-0238">DNA-binding</keyword>
<dbReference type="InterPro" id="IPR052511">
    <property type="entry name" value="ATP-dep_Helicase"/>
</dbReference>
<dbReference type="InterPro" id="IPR027417">
    <property type="entry name" value="P-loop_NTPase"/>
</dbReference>
<feature type="domain" description="Helicase C-terminal" evidence="12">
    <location>
        <begin position="323"/>
        <end position="473"/>
    </location>
</feature>
<keyword evidence="5" id="KW-0067">ATP-binding</keyword>
<dbReference type="PROSITE" id="PS51194">
    <property type="entry name" value="HELICASE_CTER"/>
    <property type="match status" value="1"/>
</dbReference>
<protein>
    <submittedName>
        <fullName evidence="13">DNA ligase-associated DEXH box helicase</fullName>
    </submittedName>
</protein>
<evidence type="ECO:0000259" key="11">
    <source>
        <dbReference type="PROSITE" id="PS51192"/>
    </source>
</evidence>
<evidence type="ECO:0000256" key="4">
    <source>
        <dbReference type="ARBA" id="ARBA00022806"/>
    </source>
</evidence>
<evidence type="ECO:0000256" key="3">
    <source>
        <dbReference type="ARBA" id="ARBA00022801"/>
    </source>
</evidence>
<comment type="caution">
    <text evidence="13">The sequence shown here is derived from an EMBL/GenBank/DDBJ whole genome shotgun (WGS) entry which is preliminary data.</text>
</comment>
<dbReference type="Proteomes" id="UP001355206">
    <property type="component" value="Unassembled WGS sequence"/>
</dbReference>
<dbReference type="InterPro" id="IPR045628">
    <property type="entry name" value="Lhr_WH_dom"/>
</dbReference>
<name>A0ABU7TT77_9HYPH</name>
<keyword evidence="13" id="KW-0436">Ligase</keyword>
<dbReference type="Pfam" id="PF00270">
    <property type="entry name" value="DEAD"/>
    <property type="match status" value="1"/>
</dbReference>
<gene>
    <name evidence="13" type="ORF">MOTC310_18610</name>
</gene>
<evidence type="ECO:0000256" key="2">
    <source>
        <dbReference type="ARBA" id="ARBA00022763"/>
    </source>
</evidence>
<evidence type="ECO:0000313" key="14">
    <source>
        <dbReference type="Proteomes" id="UP001355206"/>
    </source>
</evidence>
<evidence type="ECO:0000256" key="5">
    <source>
        <dbReference type="ARBA" id="ARBA00022840"/>
    </source>
</evidence>
<dbReference type="PANTHER" id="PTHR47962">
    <property type="entry name" value="ATP-DEPENDENT HELICASE LHR-RELATED-RELATED"/>
    <property type="match status" value="1"/>
</dbReference>
<evidence type="ECO:0000256" key="1">
    <source>
        <dbReference type="ARBA" id="ARBA00022741"/>
    </source>
</evidence>
<keyword evidence="7" id="KW-0234">DNA repair</keyword>
<keyword evidence="1" id="KW-0547">Nucleotide-binding</keyword>
<evidence type="ECO:0000256" key="10">
    <source>
        <dbReference type="SAM" id="MobiDB-lite"/>
    </source>
</evidence>
<dbReference type="Gene3D" id="3.40.50.300">
    <property type="entry name" value="P-loop containing nucleotide triphosphate hydrolases"/>
    <property type="match status" value="2"/>
</dbReference>
<dbReference type="SUPFAM" id="SSF52540">
    <property type="entry name" value="P-loop containing nucleoside triphosphate hydrolases"/>
    <property type="match status" value="1"/>
</dbReference>
<dbReference type="InterPro" id="IPR001650">
    <property type="entry name" value="Helicase_C-like"/>
</dbReference>
<keyword evidence="3" id="KW-0378">Hydrolase</keyword>
<reference evidence="13 14" key="1">
    <citation type="journal article" date="2012" name="Genet. Mol. Biol.">
        <title>Analysis of 16S rRNA and mxaF genes revealing insights into Methylobacterium niche-specific plant association.</title>
        <authorList>
            <person name="Dourado M.N."/>
            <person name="Andreote F.D."/>
            <person name="Dini-Andreote F."/>
            <person name="Conti R."/>
            <person name="Araujo J.M."/>
            <person name="Araujo W.L."/>
        </authorList>
    </citation>
    <scope>NUCLEOTIDE SEQUENCE [LARGE SCALE GENOMIC DNA]</scope>
    <source>
        <strain evidence="13 14">TC3-10</strain>
    </source>
</reference>
<dbReference type="SMART" id="SM00490">
    <property type="entry name" value="HELICc"/>
    <property type="match status" value="1"/>
</dbReference>
<feature type="domain" description="Helicase ATP-binding" evidence="11">
    <location>
        <begin position="31"/>
        <end position="213"/>
    </location>
</feature>
<evidence type="ECO:0000259" key="12">
    <source>
        <dbReference type="PROSITE" id="PS51194"/>
    </source>
</evidence>
<evidence type="ECO:0000256" key="9">
    <source>
        <dbReference type="ARBA" id="ARBA00093467"/>
    </source>
</evidence>
<dbReference type="PIRSF" id="PIRSF037307">
    <property type="entry name" value="Lhr-like_helic_prd"/>
    <property type="match status" value="1"/>
</dbReference>
<dbReference type="SMART" id="SM00487">
    <property type="entry name" value="DEXDc"/>
    <property type="match status" value="1"/>
</dbReference>
<dbReference type="PANTHER" id="PTHR47962:SF3">
    <property type="entry name" value="LARGE ATP-DEPENDENT HELICASE-RELATED PROTEIN"/>
    <property type="match status" value="1"/>
</dbReference>
<dbReference type="InterPro" id="IPR011545">
    <property type="entry name" value="DEAD/DEAH_box_helicase_dom"/>
</dbReference>
<evidence type="ECO:0000256" key="7">
    <source>
        <dbReference type="ARBA" id="ARBA00023204"/>
    </source>
</evidence>
<dbReference type="InterPro" id="IPR017170">
    <property type="entry name" value="Lhr-like"/>
</dbReference>
<dbReference type="InterPro" id="IPR014001">
    <property type="entry name" value="Helicase_ATP-bd"/>
</dbReference>